<sequence length="422" mass="48754">MKTSVSFSVLIWANVARAKNNEAPLYARITVNKKRVSIGLKRKVNLTVWDSKKAMVTNRDQNARLTNKYIDQVKAQLFQAFQELKGEGKMITSVAIKERYLGTDQEYQSLEDLIDYHNTTLKDKLHKDTMRHYKSSQSYLRKFIKKKFKTSDIYLKDLNYSFIIGFESFLRAYQPTDHQRRIGNNTVMKHIQRLRKMVTMAFHMEWIIRDPFVKFKSTYIKSERTFLTEEELKSIEELDSEIERINLVKDLFIFSCYTGISYSDIVKLTTDNVLIGMDGGNWIVTKRQKTGTPVKIPILEPAQNLILKYKDNLRAGVTGTLFPTLSNQKINTYLKEIADLCGIKKNLTFHMARHTFATTITLTNGVPIETVSKLLGHTKLATTQIYARVIEQKVSDDMNVLKTLLSNKSKQNLEENKSKSSS</sequence>
<dbReference type="OrthoDB" id="1068680at2"/>
<dbReference type="Gene3D" id="1.10.150.130">
    <property type="match status" value="1"/>
</dbReference>
<dbReference type="GO" id="GO:0003677">
    <property type="term" value="F:DNA binding"/>
    <property type="evidence" value="ECO:0007669"/>
    <property type="project" value="UniProtKB-KW"/>
</dbReference>
<dbReference type="InterPro" id="IPR035386">
    <property type="entry name" value="Arm-DNA-bind_5"/>
</dbReference>
<protein>
    <submittedName>
        <fullName evidence="5">Site-specific recombinase XerD</fullName>
    </submittedName>
</protein>
<dbReference type="Proteomes" id="UP000199595">
    <property type="component" value="Unassembled WGS sequence"/>
</dbReference>
<evidence type="ECO:0000313" key="5">
    <source>
        <dbReference type="EMBL" id="SDX54442.1"/>
    </source>
</evidence>
<evidence type="ECO:0000256" key="1">
    <source>
        <dbReference type="ARBA" id="ARBA00008857"/>
    </source>
</evidence>
<keyword evidence="2" id="KW-0238">DNA-binding</keyword>
<dbReference type="AlphaFoldDB" id="A0A1H3CJK9"/>
<dbReference type="PANTHER" id="PTHR30349">
    <property type="entry name" value="PHAGE INTEGRASE-RELATED"/>
    <property type="match status" value="1"/>
</dbReference>
<dbReference type="RefSeq" id="WP_090123870.1">
    <property type="nucleotide sequence ID" value="NZ_FNNJ01000006.1"/>
</dbReference>
<dbReference type="CDD" id="cd01185">
    <property type="entry name" value="INTN1_C_like"/>
    <property type="match status" value="1"/>
</dbReference>
<proteinExistence type="inferred from homology"/>
<dbReference type="GO" id="GO:0015074">
    <property type="term" value="P:DNA integration"/>
    <property type="evidence" value="ECO:0007669"/>
    <property type="project" value="InterPro"/>
</dbReference>
<dbReference type="PANTHER" id="PTHR30349:SF64">
    <property type="entry name" value="PROPHAGE INTEGRASE INTD-RELATED"/>
    <property type="match status" value="1"/>
</dbReference>
<dbReference type="Pfam" id="PF13102">
    <property type="entry name" value="Phage_int_SAM_5"/>
    <property type="match status" value="1"/>
</dbReference>
<dbReference type="STRING" id="762486.SAMN05444411_106186"/>
<evidence type="ECO:0000259" key="4">
    <source>
        <dbReference type="PROSITE" id="PS51898"/>
    </source>
</evidence>
<dbReference type="SUPFAM" id="SSF56349">
    <property type="entry name" value="DNA breaking-rejoining enzymes"/>
    <property type="match status" value="1"/>
</dbReference>
<dbReference type="InterPro" id="IPR011010">
    <property type="entry name" value="DNA_brk_join_enz"/>
</dbReference>
<dbReference type="Pfam" id="PF00589">
    <property type="entry name" value="Phage_integrase"/>
    <property type="match status" value="1"/>
</dbReference>
<dbReference type="InterPro" id="IPR050090">
    <property type="entry name" value="Tyrosine_recombinase_XerCD"/>
</dbReference>
<evidence type="ECO:0000313" key="6">
    <source>
        <dbReference type="Proteomes" id="UP000199595"/>
    </source>
</evidence>
<evidence type="ECO:0000256" key="2">
    <source>
        <dbReference type="ARBA" id="ARBA00023125"/>
    </source>
</evidence>
<organism evidence="5 6">
    <name type="scientific">Lutibacter oricola</name>
    <dbReference type="NCBI Taxonomy" id="762486"/>
    <lineage>
        <taxon>Bacteria</taxon>
        <taxon>Pseudomonadati</taxon>
        <taxon>Bacteroidota</taxon>
        <taxon>Flavobacteriia</taxon>
        <taxon>Flavobacteriales</taxon>
        <taxon>Flavobacteriaceae</taxon>
        <taxon>Lutibacter</taxon>
    </lineage>
</organism>
<dbReference type="InterPro" id="IPR010998">
    <property type="entry name" value="Integrase_recombinase_N"/>
</dbReference>
<reference evidence="5 6" key="1">
    <citation type="submission" date="2016-10" db="EMBL/GenBank/DDBJ databases">
        <authorList>
            <person name="de Groot N.N."/>
        </authorList>
    </citation>
    <scope>NUCLEOTIDE SEQUENCE [LARGE SCALE GENOMIC DNA]</scope>
    <source>
        <strain evidence="5 6">DSM 24956</strain>
    </source>
</reference>
<feature type="domain" description="Tyr recombinase" evidence="4">
    <location>
        <begin position="222"/>
        <end position="399"/>
    </location>
</feature>
<dbReference type="InterPro" id="IPR025269">
    <property type="entry name" value="SAM-like_dom"/>
</dbReference>
<comment type="similarity">
    <text evidence="1">Belongs to the 'phage' integrase family.</text>
</comment>
<dbReference type="InterPro" id="IPR002104">
    <property type="entry name" value="Integrase_catalytic"/>
</dbReference>
<dbReference type="InterPro" id="IPR013762">
    <property type="entry name" value="Integrase-like_cat_sf"/>
</dbReference>
<dbReference type="PROSITE" id="PS51898">
    <property type="entry name" value="TYR_RECOMBINASE"/>
    <property type="match status" value="1"/>
</dbReference>
<evidence type="ECO:0000256" key="3">
    <source>
        <dbReference type="ARBA" id="ARBA00023172"/>
    </source>
</evidence>
<accession>A0A1H3CJK9</accession>
<dbReference type="GO" id="GO:0006310">
    <property type="term" value="P:DNA recombination"/>
    <property type="evidence" value="ECO:0007669"/>
    <property type="project" value="UniProtKB-KW"/>
</dbReference>
<keyword evidence="6" id="KW-1185">Reference proteome</keyword>
<dbReference type="EMBL" id="FNNJ01000006">
    <property type="protein sequence ID" value="SDX54442.1"/>
    <property type="molecule type" value="Genomic_DNA"/>
</dbReference>
<dbReference type="Gene3D" id="1.10.443.10">
    <property type="entry name" value="Intergrase catalytic core"/>
    <property type="match status" value="1"/>
</dbReference>
<dbReference type="Pfam" id="PF17293">
    <property type="entry name" value="Arm-DNA-bind_5"/>
    <property type="match status" value="1"/>
</dbReference>
<name>A0A1H3CJK9_9FLAO</name>
<keyword evidence="3" id="KW-0233">DNA recombination</keyword>
<gene>
    <name evidence="5" type="ORF">SAMN05444411_106186</name>
</gene>